<feature type="non-terminal residue" evidence="1">
    <location>
        <position position="1"/>
    </location>
</feature>
<sequence length="178" mass="19549">ETVVPPYTKGGAVWLNKQCGQTLSHMLGSFTLSPEGVELGLALKATPLTEVSPYIVHSWLNECMVADISIPKAYHLEWIVDHGHYDFKLRLTVINLIPAAMVPEGSLSNTSFTASFKSISITPINLVPTKQVRRMELMEDQHLAVPTVANQPACETQESTAPRTANLTAYTTTEEPFP</sequence>
<evidence type="ECO:0000313" key="1">
    <source>
        <dbReference type="EMBL" id="KAK9975560.1"/>
    </source>
</evidence>
<organism evidence="1 2">
    <name type="scientific">Culter alburnus</name>
    <name type="common">Topmouth culter</name>
    <dbReference type="NCBI Taxonomy" id="194366"/>
    <lineage>
        <taxon>Eukaryota</taxon>
        <taxon>Metazoa</taxon>
        <taxon>Chordata</taxon>
        <taxon>Craniata</taxon>
        <taxon>Vertebrata</taxon>
        <taxon>Euteleostomi</taxon>
        <taxon>Actinopterygii</taxon>
        <taxon>Neopterygii</taxon>
        <taxon>Teleostei</taxon>
        <taxon>Ostariophysi</taxon>
        <taxon>Cypriniformes</taxon>
        <taxon>Xenocyprididae</taxon>
        <taxon>Xenocypridinae</taxon>
        <taxon>Culter</taxon>
    </lineage>
</organism>
<feature type="non-terminal residue" evidence="1">
    <location>
        <position position="178"/>
    </location>
</feature>
<reference evidence="1 2" key="1">
    <citation type="submission" date="2024-05" db="EMBL/GenBank/DDBJ databases">
        <title>A high-quality chromosomal-level genome assembly of Topmouth culter (Culter alburnus).</title>
        <authorList>
            <person name="Zhao H."/>
        </authorList>
    </citation>
    <scope>NUCLEOTIDE SEQUENCE [LARGE SCALE GENOMIC DNA]</scope>
    <source>
        <strain evidence="1">CATC2023</strain>
        <tissue evidence="1">Muscle</tissue>
    </source>
</reference>
<comment type="caution">
    <text evidence="1">The sequence shown here is derived from an EMBL/GenBank/DDBJ whole genome shotgun (WGS) entry which is preliminary data.</text>
</comment>
<dbReference type="Proteomes" id="UP001479290">
    <property type="component" value="Unassembled WGS sequence"/>
</dbReference>
<evidence type="ECO:0000313" key="2">
    <source>
        <dbReference type="Proteomes" id="UP001479290"/>
    </source>
</evidence>
<dbReference type="EMBL" id="JAWDJR010000004">
    <property type="protein sequence ID" value="KAK9975560.1"/>
    <property type="molecule type" value="Genomic_DNA"/>
</dbReference>
<name>A0AAW2AP99_CULAL</name>
<proteinExistence type="predicted"/>
<dbReference type="AlphaFoldDB" id="A0AAW2AP99"/>
<keyword evidence="2" id="KW-1185">Reference proteome</keyword>
<protein>
    <submittedName>
        <fullName evidence="1">Uncharacterized protein</fullName>
    </submittedName>
</protein>
<accession>A0AAW2AP99</accession>
<gene>
    <name evidence="1" type="ORF">ABG768_020811</name>
</gene>